<feature type="disulfide bond" evidence="14">
    <location>
        <begin position="679"/>
        <end position="706"/>
    </location>
</feature>
<dbReference type="AlphaFoldDB" id="A0A2B4RFU2"/>
<dbReference type="Proteomes" id="UP000225706">
    <property type="component" value="Unassembled WGS sequence"/>
</dbReference>
<name>A0A2B4RFU2_STYPI</name>
<evidence type="ECO:0000256" key="16">
    <source>
        <dbReference type="SAM" id="SignalP"/>
    </source>
</evidence>
<dbReference type="InterPro" id="IPR008979">
    <property type="entry name" value="Galactose-bd-like_sf"/>
</dbReference>
<protein>
    <submittedName>
        <fullName evidence="20">Lactadherin</fullName>
    </submittedName>
</protein>
<evidence type="ECO:0000313" key="21">
    <source>
        <dbReference type="Proteomes" id="UP000225706"/>
    </source>
</evidence>
<dbReference type="PANTHER" id="PTHR46806">
    <property type="entry name" value="F5/8 TYPE C DOMAIN-CONTAINING PROTEIN"/>
    <property type="match status" value="1"/>
</dbReference>
<keyword evidence="7 16" id="KW-0732">Signal</keyword>
<dbReference type="InterPro" id="IPR035914">
    <property type="entry name" value="Sperma_CUB_dom_sf"/>
</dbReference>
<feature type="signal peptide" evidence="16">
    <location>
        <begin position="1"/>
        <end position="20"/>
    </location>
</feature>
<keyword evidence="8" id="KW-0677">Repeat</keyword>
<feature type="domain" description="EGF-like" evidence="19">
    <location>
        <begin position="628"/>
        <end position="664"/>
    </location>
</feature>
<dbReference type="Pfam" id="PF00008">
    <property type="entry name" value="EGF"/>
    <property type="match status" value="1"/>
</dbReference>
<dbReference type="InterPro" id="IPR001881">
    <property type="entry name" value="EGF-like_Ca-bd_dom"/>
</dbReference>
<feature type="chain" id="PRO_5012880105" evidence="16">
    <location>
        <begin position="21"/>
        <end position="811"/>
    </location>
</feature>
<evidence type="ECO:0000259" key="17">
    <source>
        <dbReference type="PROSITE" id="PS01180"/>
    </source>
</evidence>
<dbReference type="InterPro" id="IPR050633">
    <property type="entry name" value="Neuropilin_MCO_CoagFactor"/>
</dbReference>
<dbReference type="Gene3D" id="2.60.120.260">
    <property type="entry name" value="Galactose-binding domain-like"/>
    <property type="match status" value="2"/>
</dbReference>
<dbReference type="Gene3D" id="2.60.120.290">
    <property type="entry name" value="Spermadhesin, CUB domain"/>
    <property type="match status" value="1"/>
</dbReference>
<dbReference type="PANTHER" id="PTHR46806:SF5">
    <property type="entry name" value="F5_8 TYPE C DOMAIN-CONTAINING PROTEIN"/>
    <property type="match status" value="1"/>
</dbReference>
<proteinExistence type="predicted"/>
<dbReference type="GO" id="GO:0038023">
    <property type="term" value="F:signaling receptor activity"/>
    <property type="evidence" value="ECO:0007669"/>
    <property type="project" value="TreeGrafter"/>
</dbReference>
<dbReference type="GO" id="GO:0012505">
    <property type="term" value="C:endomembrane system"/>
    <property type="evidence" value="ECO:0007669"/>
    <property type="project" value="UniProtKB-SubCell"/>
</dbReference>
<dbReference type="FunFam" id="2.60.120.290:FF:000005">
    <property type="entry name" value="Procollagen C-endopeptidase enhancer 1"/>
    <property type="match status" value="1"/>
</dbReference>
<keyword evidence="21" id="KW-1185">Reference proteome</keyword>
<evidence type="ECO:0000256" key="7">
    <source>
        <dbReference type="ARBA" id="ARBA00022729"/>
    </source>
</evidence>
<dbReference type="Gene3D" id="2.10.25.10">
    <property type="entry name" value="Laminin"/>
    <property type="match status" value="1"/>
</dbReference>
<keyword evidence="12 15" id="KW-1015">Disulfide bond</keyword>
<dbReference type="EMBL" id="LSMT01000487">
    <property type="protein sequence ID" value="PFX17234.1"/>
    <property type="molecule type" value="Genomic_DNA"/>
</dbReference>
<dbReference type="GO" id="GO:0005576">
    <property type="term" value="C:extracellular region"/>
    <property type="evidence" value="ECO:0007669"/>
    <property type="project" value="UniProtKB-SubCell"/>
</dbReference>
<evidence type="ECO:0000256" key="12">
    <source>
        <dbReference type="ARBA" id="ARBA00023157"/>
    </source>
</evidence>
<dbReference type="CDD" id="cd00054">
    <property type="entry name" value="EGF_CA"/>
    <property type="match status" value="1"/>
</dbReference>
<sequence>MEIRLVLIQVLMWCILCLKGISVDRPKPILSVELSVDDSQPLFQGNKTKLNVNVTHDINSTSAASHIIIIPQASFKAEFSSINLSSHSVTPDVLQNNRVELNRLEPDQQFSYEVFISIDPHGLTEPGRVHIAYVISTITYSGDYDNFTDPNTGKRVTKTTDNSHTSFYFYVPEFSCFEPLGMRSGYIKESQLLSSSFFKTSQNSLGDSPHHARLGSSGHWSPAAGSASIDREQFIQINFGRFIQLKVIALQGKPNSEEHVKTFNAWTSLDGEEWKKENPLPKGLVNVTNGNAAIPTAYQIPTSIRFLRIQPTSWHKGSALRIEVYGCYRNETAQTEEFPALGVEKQLITNAQMTASSTADLQKLNATSGRLNFNSAWCSANSNEQPLFLQIDLNEIHIITAVATQPRPSNVDNIQSVTKYSLNYSEDGVNWSIYQQNGIDKKFFGNLVEDIPTKTHLPIPVKARLIQFLPLGLISAACMRVELYGEKSTTENTGKPPVYQRSILLDERSKRLFLCNKESVRGKAVCFIRIYLEDESWIALDRRIVSILGYDQNEDVIYGVARNRRSYLRCNVTKCAAVPSEDWLRLRDLPTTVLSTEIPFVPETGRDFTDTQISEYEQIDNDGNKWGDLNKCYSGPCENGGSCVGNKNDYTCFCLSDWAGKNCDTKFVAPQIEVTKSTCSSTTNKVKPLRINTPKYPNNYGSNSRCEWLITSSHRIKLVFKYFYVERGWDYVYIHDGKSTSSRRIGRFTGGHTNKVIKSSGNYLYLKFTSDSVVNKKGFLIVYEAWLVISLHLQEAEQNGKLEPKYLMPSA</sequence>
<dbReference type="SUPFAM" id="SSF49785">
    <property type="entry name" value="Galactose-binding domain-like"/>
    <property type="match status" value="2"/>
</dbReference>
<evidence type="ECO:0000313" key="20">
    <source>
        <dbReference type="EMBL" id="PFX17234.1"/>
    </source>
</evidence>
<dbReference type="PROSITE" id="PS50026">
    <property type="entry name" value="EGF_3"/>
    <property type="match status" value="1"/>
</dbReference>
<dbReference type="CDD" id="cd00041">
    <property type="entry name" value="CUB"/>
    <property type="match status" value="1"/>
</dbReference>
<dbReference type="SMART" id="SM00231">
    <property type="entry name" value="FA58C"/>
    <property type="match status" value="2"/>
</dbReference>
<keyword evidence="13" id="KW-0325">Glycoprotein</keyword>
<evidence type="ECO:0000256" key="3">
    <source>
        <dbReference type="ARBA" id="ARBA00004613"/>
    </source>
</evidence>
<dbReference type="SMART" id="SM00179">
    <property type="entry name" value="EGF_CA"/>
    <property type="match status" value="1"/>
</dbReference>
<dbReference type="CDD" id="cd00057">
    <property type="entry name" value="FA58C"/>
    <property type="match status" value="1"/>
</dbReference>
<dbReference type="Pfam" id="PF00754">
    <property type="entry name" value="F5_F8_type_C"/>
    <property type="match status" value="2"/>
</dbReference>
<keyword evidence="11" id="KW-0472">Membrane</keyword>
<keyword evidence="4" id="KW-0964">Secreted</keyword>
<keyword evidence="6" id="KW-0812">Transmembrane</keyword>
<evidence type="ECO:0000256" key="8">
    <source>
        <dbReference type="ARBA" id="ARBA00022737"/>
    </source>
</evidence>
<dbReference type="GO" id="GO:0005509">
    <property type="term" value="F:calcium ion binding"/>
    <property type="evidence" value="ECO:0007669"/>
    <property type="project" value="InterPro"/>
</dbReference>
<evidence type="ECO:0000256" key="11">
    <source>
        <dbReference type="ARBA" id="ARBA00023136"/>
    </source>
</evidence>
<reference evidence="21" key="1">
    <citation type="journal article" date="2017" name="bioRxiv">
        <title>Comparative analysis of the genomes of Stylophora pistillata and Acropora digitifera provides evidence for extensive differences between species of corals.</title>
        <authorList>
            <person name="Voolstra C.R."/>
            <person name="Li Y."/>
            <person name="Liew Y.J."/>
            <person name="Baumgarten S."/>
            <person name="Zoccola D."/>
            <person name="Flot J.-F."/>
            <person name="Tambutte S."/>
            <person name="Allemand D."/>
            <person name="Aranda M."/>
        </authorList>
    </citation>
    <scope>NUCLEOTIDE SEQUENCE [LARGE SCALE GENOMIC DNA]</scope>
</reference>
<dbReference type="SUPFAM" id="SSF57196">
    <property type="entry name" value="EGF/Laminin"/>
    <property type="match status" value="1"/>
</dbReference>
<evidence type="ECO:0000256" key="10">
    <source>
        <dbReference type="ARBA" id="ARBA00022989"/>
    </source>
</evidence>
<dbReference type="FunFam" id="2.10.25.10:FF:000321">
    <property type="entry name" value="Protein delta homolog 1"/>
    <property type="match status" value="1"/>
</dbReference>
<dbReference type="Pfam" id="PF00431">
    <property type="entry name" value="CUB"/>
    <property type="match status" value="1"/>
</dbReference>
<evidence type="ECO:0000256" key="1">
    <source>
        <dbReference type="ARBA" id="ARBA00004184"/>
    </source>
</evidence>
<feature type="domain" description="F5/8 type C" evidence="18">
    <location>
        <begin position="176"/>
        <end position="327"/>
    </location>
</feature>
<comment type="subcellular location">
    <subcellularLocation>
        <location evidence="1">Endomembrane system</location>
        <topology evidence="1">Peripheral membrane protein</topology>
    </subcellularLocation>
    <subcellularLocation>
        <location evidence="2">Membrane</location>
        <topology evidence="2">Single-pass type I membrane protein</topology>
    </subcellularLocation>
    <subcellularLocation>
        <location evidence="3">Secreted</location>
    </subcellularLocation>
</comment>
<keyword evidence="10" id="KW-1133">Transmembrane helix</keyword>
<evidence type="ECO:0000256" key="9">
    <source>
        <dbReference type="ARBA" id="ARBA00022889"/>
    </source>
</evidence>
<evidence type="ECO:0000256" key="13">
    <source>
        <dbReference type="ARBA" id="ARBA00023180"/>
    </source>
</evidence>
<dbReference type="PROSITE" id="PS50022">
    <property type="entry name" value="FA58C_3"/>
    <property type="match status" value="2"/>
</dbReference>
<comment type="caution">
    <text evidence="20">The sequence shown here is derived from an EMBL/GenBank/DDBJ whole genome shotgun (WGS) entry which is preliminary data.</text>
</comment>
<dbReference type="InterPro" id="IPR000421">
    <property type="entry name" value="FA58C"/>
</dbReference>
<evidence type="ECO:0000256" key="6">
    <source>
        <dbReference type="ARBA" id="ARBA00022692"/>
    </source>
</evidence>
<dbReference type="PROSITE" id="PS01180">
    <property type="entry name" value="CUB"/>
    <property type="match status" value="1"/>
</dbReference>
<feature type="disulfide bond" evidence="15">
    <location>
        <begin position="654"/>
        <end position="663"/>
    </location>
</feature>
<dbReference type="InterPro" id="IPR000742">
    <property type="entry name" value="EGF"/>
</dbReference>
<feature type="domain" description="CUB" evidence="17">
    <location>
        <begin position="679"/>
        <end position="786"/>
    </location>
</feature>
<evidence type="ECO:0000259" key="19">
    <source>
        <dbReference type="PROSITE" id="PS50026"/>
    </source>
</evidence>
<dbReference type="SUPFAM" id="SSF49854">
    <property type="entry name" value="Spermadhesin, CUB domain"/>
    <property type="match status" value="1"/>
</dbReference>
<keyword evidence="5 15" id="KW-0245">EGF-like domain</keyword>
<dbReference type="GO" id="GO:0007155">
    <property type="term" value="P:cell adhesion"/>
    <property type="evidence" value="ECO:0007669"/>
    <property type="project" value="UniProtKB-KW"/>
</dbReference>
<dbReference type="PROSITE" id="PS01286">
    <property type="entry name" value="FA58C_2"/>
    <property type="match status" value="1"/>
</dbReference>
<gene>
    <name evidence="20" type="primary">MFGE8</name>
    <name evidence="20" type="ORF">AWC38_SpisGene18449</name>
</gene>
<comment type="caution">
    <text evidence="15">Lacks conserved residue(s) required for the propagation of feature annotation.</text>
</comment>
<keyword evidence="9" id="KW-0130">Cell adhesion</keyword>
<feature type="domain" description="F5/8 type C" evidence="18">
    <location>
        <begin position="336"/>
        <end position="486"/>
    </location>
</feature>
<organism evidence="20 21">
    <name type="scientific">Stylophora pistillata</name>
    <name type="common">Smooth cauliflower coral</name>
    <dbReference type="NCBI Taxonomy" id="50429"/>
    <lineage>
        <taxon>Eukaryota</taxon>
        <taxon>Metazoa</taxon>
        <taxon>Cnidaria</taxon>
        <taxon>Anthozoa</taxon>
        <taxon>Hexacorallia</taxon>
        <taxon>Scleractinia</taxon>
        <taxon>Astrocoeniina</taxon>
        <taxon>Pocilloporidae</taxon>
        <taxon>Stylophora</taxon>
    </lineage>
</organism>
<evidence type="ECO:0000256" key="14">
    <source>
        <dbReference type="PROSITE-ProRule" id="PRU00059"/>
    </source>
</evidence>
<dbReference type="InterPro" id="IPR000859">
    <property type="entry name" value="CUB_dom"/>
</dbReference>
<evidence type="ECO:0000256" key="5">
    <source>
        <dbReference type="ARBA" id="ARBA00022536"/>
    </source>
</evidence>
<evidence type="ECO:0000256" key="2">
    <source>
        <dbReference type="ARBA" id="ARBA00004479"/>
    </source>
</evidence>
<dbReference type="OrthoDB" id="5966010at2759"/>
<evidence type="ECO:0000256" key="4">
    <source>
        <dbReference type="ARBA" id="ARBA00022525"/>
    </source>
</evidence>
<evidence type="ECO:0000259" key="18">
    <source>
        <dbReference type="PROSITE" id="PS50022"/>
    </source>
</evidence>
<evidence type="ECO:0000256" key="15">
    <source>
        <dbReference type="PROSITE-ProRule" id="PRU00076"/>
    </source>
</evidence>
<dbReference type="GO" id="GO:0005886">
    <property type="term" value="C:plasma membrane"/>
    <property type="evidence" value="ECO:0007669"/>
    <property type="project" value="TreeGrafter"/>
</dbReference>
<accession>A0A2B4RFU2</accession>
<dbReference type="PROSITE" id="PS00022">
    <property type="entry name" value="EGF_1"/>
    <property type="match status" value="1"/>
</dbReference>
<dbReference type="SMART" id="SM00042">
    <property type="entry name" value="CUB"/>
    <property type="match status" value="1"/>
</dbReference>
<dbReference type="SMART" id="SM00181">
    <property type="entry name" value="EGF"/>
    <property type="match status" value="1"/>
</dbReference>